<dbReference type="Pfam" id="PF00378">
    <property type="entry name" value="ECH_1"/>
    <property type="match status" value="1"/>
</dbReference>
<name>A0A3N6LZ12_9EURY</name>
<protein>
    <recommendedName>
        <fullName evidence="3">Enoyl-CoA hydratase</fullName>
    </recommendedName>
</protein>
<organism evidence="1 2">
    <name type="scientific">Natrarchaeobius halalkaliphilus</name>
    <dbReference type="NCBI Taxonomy" id="1679091"/>
    <lineage>
        <taxon>Archaea</taxon>
        <taxon>Methanobacteriati</taxon>
        <taxon>Methanobacteriota</taxon>
        <taxon>Stenosarchaea group</taxon>
        <taxon>Halobacteria</taxon>
        <taxon>Halobacteriales</taxon>
        <taxon>Natrialbaceae</taxon>
        <taxon>Natrarchaeobius</taxon>
    </lineage>
</organism>
<evidence type="ECO:0008006" key="3">
    <source>
        <dbReference type="Google" id="ProtNLM"/>
    </source>
</evidence>
<dbReference type="PANTHER" id="PTHR43459:SF1">
    <property type="entry name" value="EG:BACN32G11.4 PROTEIN"/>
    <property type="match status" value="1"/>
</dbReference>
<dbReference type="InterPro" id="IPR029045">
    <property type="entry name" value="ClpP/crotonase-like_dom_sf"/>
</dbReference>
<dbReference type="CDD" id="cd06558">
    <property type="entry name" value="crotonase-like"/>
    <property type="match status" value="1"/>
</dbReference>
<dbReference type="InterPro" id="IPR014748">
    <property type="entry name" value="Enoyl-CoA_hydra_C"/>
</dbReference>
<dbReference type="InterPro" id="IPR001753">
    <property type="entry name" value="Enoyl-CoA_hydra/iso"/>
</dbReference>
<dbReference type="RefSeq" id="WP_124179152.1">
    <property type="nucleotide sequence ID" value="NZ_REFY01000005.1"/>
</dbReference>
<keyword evidence="2" id="KW-1185">Reference proteome</keyword>
<dbReference type="PANTHER" id="PTHR43459">
    <property type="entry name" value="ENOYL-COA HYDRATASE"/>
    <property type="match status" value="1"/>
</dbReference>
<dbReference type="Gene3D" id="3.90.226.10">
    <property type="entry name" value="2-enoyl-CoA Hydratase, Chain A, domain 1"/>
    <property type="match status" value="1"/>
</dbReference>
<accession>A0A3N6LZ12</accession>
<dbReference type="AlphaFoldDB" id="A0A3N6LZ12"/>
<dbReference type="Proteomes" id="UP000273828">
    <property type="component" value="Unassembled WGS sequence"/>
</dbReference>
<comment type="caution">
    <text evidence="1">The sequence shown here is derived from an EMBL/GenBank/DDBJ whole genome shotgun (WGS) entry which is preliminary data.</text>
</comment>
<dbReference type="Gene3D" id="1.10.12.10">
    <property type="entry name" value="Lyase 2-enoyl-coa Hydratase, Chain A, domain 2"/>
    <property type="match status" value="1"/>
</dbReference>
<dbReference type="OrthoDB" id="27846at2157"/>
<evidence type="ECO:0000313" key="2">
    <source>
        <dbReference type="Proteomes" id="UP000273828"/>
    </source>
</evidence>
<reference evidence="1 2" key="1">
    <citation type="submission" date="2018-10" db="EMBL/GenBank/DDBJ databases">
        <title>Natrarchaeobius chitinivorans gen. nov., sp. nov., and Natrarchaeobius haloalkaliphilus sp. nov., alkaliphilic, chitin-utilizing haloarchaea from hypersaline alkaline lakes.</title>
        <authorList>
            <person name="Sorokin D.Y."/>
            <person name="Elcheninov A.G."/>
            <person name="Kostrikina N.A."/>
            <person name="Bale N.J."/>
            <person name="Sinninghe Damste J.S."/>
            <person name="Khijniak T.V."/>
            <person name="Kublanov I.V."/>
            <person name="Toshchakov S.V."/>
        </authorList>
    </citation>
    <scope>NUCLEOTIDE SEQUENCE [LARGE SCALE GENOMIC DNA]</scope>
    <source>
        <strain evidence="1 2">AArcht-Sl</strain>
    </source>
</reference>
<dbReference type="SUPFAM" id="SSF52096">
    <property type="entry name" value="ClpP/crotonase"/>
    <property type="match status" value="1"/>
</dbReference>
<gene>
    <name evidence="1" type="ORF">EA462_13910</name>
</gene>
<sequence length="263" mass="28167">MSDVQYSVDDGVAELVLDRPDARNAMNESVIDALVDYVEEAAVDDDVRVLVLRATGDVFCGGGDVKKLGTLLDDDVTPIERLDYITQGIHRPIRALVDLEKPVVCRLQGDAIGAGANLALACDMIVATEDARLIEGFKNVGLSIDCGGSYLLPQNTSLCVAKELVMTGRPVDGTEAEELGLVNYAVPESELDDTLSDLVDRLRDGPTRAHGLSKQLLHEGVNATFDEALENEARANAILGASEDHAEGIAAFREKRSAEFSGE</sequence>
<dbReference type="EMBL" id="REFY01000005">
    <property type="protein sequence ID" value="RQG87953.1"/>
    <property type="molecule type" value="Genomic_DNA"/>
</dbReference>
<evidence type="ECO:0000313" key="1">
    <source>
        <dbReference type="EMBL" id="RQG87953.1"/>
    </source>
</evidence>
<proteinExistence type="predicted"/>